<dbReference type="SUPFAM" id="SSF57716">
    <property type="entry name" value="Glucocorticoid receptor-like (DNA-binding domain)"/>
    <property type="match status" value="1"/>
</dbReference>
<feature type="compositionally biased region" description="Polar residues" evidence="7">
    <location>
        <begin position="119"/>
        <end position="137"/>
    </location>
</feature>
<comment type="subcellular location">
    <subcellularLocation>
        <location evidence="1">Nucleus</location>
    </subcellularLocation>
</comment>
<dbReference type="PANTHER" id="PTHR10071">
    <property type="entry name" value="TRANSCRIPTION FACTOR GATA FAMILY MEMBER"/>
    <property type="match status" value="1"/>
</dbReference>
<feature type="compositionally biased region" description="Low complexity" evidence="7">
    <location>
        <begin position="515"/>
        <end position="528"/>
    </location>
</feature>
<dbReference type="EMBL" id="JAPDMQ010000246">
    <property type="protein sequence ID" value="KAK0529331.1"/>
    <property type="molecule type" value="Genomic_DNA"/>
</dbReference>
<dbReference type="Pfam" id="PF00320">
    <property type="entry name" value="GATA"/>
    <property type="match status" value="1"/>
</dbReference>
<proteinExistence type="predicted"/>
<feature type="region of interest" description="Disordered" evidence="7">
    <location>
        <begin position="1"/>
        <end position="96"/>
    </location>
</feature>
<feature type="compositionally biased region" description="Polar residues" evidence="7">
    <location>
        <begin position="783"/>
        <end position="792"/>
    </location>
</feature>
<feature type="region of interest" description="Disordered" evidence="7">
    <location>
        <begin position="341"/>
        <end position="391"/>
    </location>
</feature>
<dbReference type="PROSITE" id="PS00344">
    <property type="entry name" value="GATA_ZN_FINGER_1"/>
    <property type="match status" value="1"/>
</dbReference>
<evidence type="ECO:0000256" key="5">
    <source>
        <dbReference type="ARBA" id="ARBA00023242"/>
    </source>
</evidence>
<dbReference type="PROSITE" id="PS50114">
    <property type="entry name" value="GATA_ZN_FINGER_2"/>
    <property type="match status" value="1"/>
</dbReference>
<feature type="compositionally biased region" description="Basic and acidic residues" evidence="7">
    <location>
        <begin position="678"/>
        <end position="688"/>
    </location>
</feature>
<feature type="region of interest" description="Disordered" evidence="7">
    <location>
        <begin position="108"/>
        <end position="144"/>
    </location>
</feature>
<organism evidence="9 10">
    <name type="scientific">Tilletia horrida</name>
    <dbReference type="NCBI Taxonomy" id="155126"/>
    <lineage>
        <taxon>Eukaryota</taxon>
        <taxon>Fungi</taxon>
        <taxon>Dikarya</taxon>
        <taxon>Basidiomycota</taxon>
        <taxon>Ustilaginomycotina</taxon>
        <taxon>Exobasidiomycetes</taxon>
        <taxon>Tilletiales</taxon>
        <taxon>Tilletiaceae</taxon>
        <taxon>Tilletia</taxon>
    </lineage>
</organism>
<feature type="compositionally biased region" description="Low complexity" evidence="7">
    <location>
        <begin position="721"/>
        <end position="739"/>
    </location>
</feature>
<keyword evidence="4" id="KW-0862">Zinc</keyword>
<feature type="compositionally biased region" description="Low complexity" evidence="7">
    <location>
        <begin position="303"/>
        <end position="321"/>
    </location>
</feature>
<dbReference type="PRINTS" id="PR00619">
    <property type="entry name" value="GATAZNFINGER"/>
</dbReference>
<evidence type="ECO:0000259" key="8">
    <source>
        <dbReference type="PROSITE" id="PS50114"/>
    </source>
</evidence>
<dbReference type="Gene3D" id="3.30.50.10">
    <property type="entry name" value="Erythroid Transcription Factor GATA-1, subunit A"/>
    <property type="match status" value="1"/>
</dbReference>
<dbReference type="InterPro" id="IPR039355">
    <property type="entry name" value="Transcription_factor_GATA"/>
</dbReference>
<evidence type="ECO:0000256" key="6">
    <source>
        <dbReference type="PROSITE-ProRule" id="PRU00094"/>
    </source>
</evidence>
<dbReference type="GO" id="GO:0000981">
    <property type="term" value="F:DNA-binding transcription factor activity, RNA polymerase II-specific"/>
    <property type="evidence" value="ECO:0007669"/>
    <property type="project" value="TreeGrafter"/>
</dbReference>
<keyword evidence="10" id="KW-1185">Reference proteome</keyword>
<dbReference type="GO" id="GO:0000978">
    <property type="term" value="F:RNA polymerase II cis-regulatory region sequence-specific DNA binding"/>
    <property type="evidence" value="ECO:0007669"/>
    <property type="project" value="TreeGrafter"/>
</dbReference>
<dbReference type="PANTHER" id="PTHR10071:SF281">
    <property type="entry name" value="BOX A-BINDING FACTOR-RELATED"/>
    <property type="match status" value="1"/>
</dbReference>
<dbReference type="Proteomes" id="UP001176521">
    <property type="component" value="Unassembled WGS sequence"/>
</dbReference>
<feature type="region of interest" description="Disordered" evidence="7">
    <location>
        <begin position="838"/>
        <end position="886"/>
    </location>
</feature>
<dbReference type="InterPro" id="IPR000679">
    <property type="entry name" value="Znf_GATA"/>
</dbReference>
<dbReference type="GO" id="GO:0000122">
    <property type="term" value="P:negative regulation of transcription by RNA polymerase II"/>
    <property type="evidence" value="ECO:0007669"/>
    <property type="project" value="TreeGrafter"/>
</dbReference>
<dbReference type="CDD" id="cd00202">
    <property type="entry name" value="ZnF_GATA"/>
    <property type="match status" value="1"/>
</dbReference>
<feature type="region of interest" description="Disordered" evidence="7">
    <location>
        <begin position="461"/>
        <end position="528"/>
    </location>
</feature>
<keyword evidence="3 6" id="KW-0863">Zinc-finger</keyword>
<feature type="compositionally biased region" description="Polar residues" evidence="7">
    <location>
        <begin position="347"/>
        <end position="363"/>
    </location>
</feature>
<dbReference type="FunFam" id="3.30.50.10:FF:000007">
    <property type="entry name" value="Nitrogen regulatory AreA, N-terminal"/>
    <property type="match status" value="1"/>
</dbReference>
<feature type="compositionally biased region" description="Basic and acidic residues" evidence="7">
    <location>
        <begin position="410"/>
        <end position="430"/>
    </location>
</feature>
<evidence type="ECO:0000256" key="2">
    <source>
        <dbReference type="ARBA" id="ARBA00022723"/>
    </source>
</evidence>
<accession>A0AAN6JJG5</accession>
<feature type="compositionally biased region" description="Low complexity" evidence="7">
    <location>
        <begin position="748"/>
        <end position="763"/>
    </location>
</feature>
<feature type="region of interest" description="Disordered" evidence="7">
    <location>
        <begin position="409"/>
        <end position="444"/>
    </location>
</feature>
<protein>
    <submittedName>
        <fullName evidence="9">GATA type transcriptional activator of nitrogen-regulated proteins</fullName>
    </submittedName>
</protein>
<name>A0AAN6JJG5_9BASI</name>
<dbReference type="GO" id="GO:0008270">
    <property type="term" value="F:zinc ion binding"/>
    <property type="evidence" value="ECO:0007669"/>
    <property type="project" value="UniProtKB-KW"/>
</dbReference>
<evidence type="ECO:0000313" key="9">
    <source>
        <dbReference type="EMBL" id="KAK0529331.1"/>
    </source>
</evidence>
<feature type="compositionally biased region" description="Low complexity" evidence="7">
    <location>
        <begin position="464"/>
        <end position="479"/>
    </location>
</feature>
<evidence type="ECO:0000256" key="7">
    <source>
        <dbReference type="SAM" id="MobiDB-lite"/>
    </source>
</evidence>
<feature type="region of interest" description="Disordered" evidence="7">
    <location>
        <begin position="663"/>
        <end position="770"/>
    </location>
</feature>
<dbReference type="GO" id="GO:0005634">
    <property type="term" value="C:nucleus"/>
    <property type="evidence" value="ECO:0007669"/>
    <property type="project" value="UniProtKB-SubCell"/>
</dbReference>
<sequence length="886" mass="89536">MASTEAGAPPSGNPTQAVSADASHPPPAPSEATPTASHATSMHLPPPPPPTTAAAVAPDAGAAGSAASLPPGASAGAAAPPGPGGATPGPYEEHSTPIHPALIHHARAPAPSADASPDTTGPDSSNISFTMASTSHSRSSHGAGPLTCSNCGTTQTPLWRRDDEGNNICNACGLYQKLHGCQRPMNMKKSVIKRRKRVPASQQQQNQQQHQQPGPGQPGTDSPGGAMEGSNAAPGSSQQRNPSKSRSRSRARNSVAQGANAASVAAAAAVAAASAAQNHLLGNPMTPEEAAAAMHMHGHHPHPGSYGYPAAPHPSGSGPSSSREREARDREAAMALMEVGSAGGSWAPQQGGPSAGRSMSLSRHGSPPRQVNWHPMGLQGPGGDGPAGPYRRELRDPMLGSSFAAQALENEERGRAIKRARSGEAVEHRLSHSGLTAHHGRPASPLMAMEVDPRAEDPNAVRRGSVNAAGPAGSNGAGLPHHHHHHHHHNPTLPHLHHHHAHHHHPAHHHHVHHPGSAPSAAAGPVAPSLTGLSLPQVVQALERHHEDLLLYRRRIDAVLAGTETLIYDARAMLDQMRKDSGNKPVHPHQGREGGPVTLPPLHSSRPTLPMPNPSSASAGRRGTSLERPRILQSLNGGGLGGSSAGGGGGGGAFLTGGSGLGMGLRSPGSSPAGFERASYRDRERERASGTATSKTLSPALVSHSHSRMMSLPPSALVDFSASSSSSAPSSSSAGPARPGSGGQLRSPPLGEGAEGGPEATGRGRAKASKATMGSLMGLAGGATSSAPQTATADHPIADGSMQWYDLKGATSSSTASSIAPSSSGRKASAIGTLDAAAEGAAPAVEDDVGRVESSYVDLNGTADEAAPAPLPPAPSAIAAPPTASA</sequence>
<feature type="compositionally biased region" description="Low complexity" evidence="7">
    <location>
        <begin position="30"/>
        <end position="41"/>
    </location>
</feature>
<feature type="compositionally biased region" description="Low complexity" evidence="7">
    <location>
        <begin position="202"/>
        <end position="214"/>
    </location>
</feature>
<dbReference type="SMART" id="SM00401">
    <property type="entry name" value="ZnF_GATA"/>
    <property type="match status" value="1"/>
</dbReference>
<dbReference type="AlphaFoldDB" id="A0AAN6JJG5"/>
<evidence type="ECO:0000256" key="4">
    <source>
        <dbReference type="ARBA" id="ARBA00022833"/>
    </source>
</evidence>
<reference evidence="9" key="1">
    <citation type="journal article" date="2023" name="PhytoFront">
        <title>Draft Genome Resources of Seven Strains of Tilletia horrida, Causal Agent of Kernel Smut of Rice.</title>
        <authorList>
            <person name="Khanal S."/>
            <person name="Antony Babu S."/>
            <person name="Zhou X.G."/>
        </authorList>
    </citation>
    <scope>NUCLEOTIDE SEQUENCE</scope>
    <source>
        <strain evidence="9">TX3</strain>
    </source>
</reference>
<feature type="region of interest" description="Disordered" evidence="7">
    <location>
        <begin position="777"/>
        <end position="796"/>
    </location>
</feature>
<evidence type="ECO:0000313" key="10">
    <source>
        <dbReference type="Proteomes" id="UP001176521"/>
    </source>
</evidence>
<evidence type="ECO:0000256" key="3">
    <source>
        <dbReference type="ARBA" id="ARBA00022771"/>
    </source>
</evidence>
<feature type="region of interest" description="Disordered" evidence="7">
    <location>
        <begin position="190"/>
        <end position="257"/>
    </location>
</feature>
<gene>
    <name evidence="9" type="primary">SFU1</name>
    <name evidence="9" type="ORF">OC842_004265</name>
</gene>
<feature type="compositionally biased region" description="Low complexity" evidence="7">
    <location>
        <begin position="108"/>
        <end position="118"/>
    </location>
</feature>
<feature type="region of interest" description="Disordered" evidence="7">
    <location>
        <begin position="293"/>
        <end position="329"/>
    </location>
</feature>
<comment type="caution">
    <text evidence="9">The sequence shown here is derived from an EMBL/GenBank/DDBJ whole genome shotgun (WGS) entry which is preliminary data.</text>
</comment>
<evidence type="ECO:0000256" key="1">
    <source>
        <dbReference type="ARBA" id="ARBA00004123"/>
    </source>
</evidence>
<feature type="compositionally biased region" description="Low complexity" evidence="7">
    <location>
        <begin position="876"/>
        <end position="886"/>
    </location>
</feature>
<feature type="domain" description="GATA-type" evidence="8">
    <location>
        <begin position="148"/>
        <end position="195"/>
    </location>
</feature>
<dbReference type="GO" id="GO:0045944">
    <property type="term" value="P:positive regulation of transcription by RNA polymerase II"/>
    <property type="evidence" value="ECO:0007669"/>
    <property type="project" value="TreeGrafter"/>
</dbReference>
<feature type="region of interest" description="Disordered" evidence="7">
    <location>
        <begin position="580"/>
        <end position="626"/>
    </location>
</feature>
<keyword evidence="5" id="KW-0539">Nucleus</keyword>
<feature type="compositionally biased region" description="Low complexity" evidence="7">
    <location>
        <begin position="52"/>
        <end position="79"/>
    </location>
</feature>
<dbReference type="InterPro" id="IPR013088">
    <property type="entry name" value="Znf_NHR/GATA"/>
</dbReference>
<keyword evidence="2" id="KW-0479">Metal-binding</keyword>
<feature type="compositionally biased region" description="Basic residues" evidence="7">
    <location>
        <begin position="480"/>
        <end position="514"/>
    </location>
</feature>